<dbReference type="AlphaFoldDB" id="A0A6H0WK79"/>
<comment type="subcellular location">
    <subcellularLocation>
        <location evidence="2">Cytoplasm</location>
    </subcellularLocation>
</comment>
<dbReference type="SUPFAM" id="SSF56672">
    <property type="entry name" value="DNA/RNA polymerases"/>
    <property type="match status" value="1"/>
</dbReference>
<dbReference type="PANTHER" id="PTHR11076">
    <property type="entry name" value="DNA REPAIR POLYMERASE UMUC / TRANSFERASE FAMILY MEMBER"/>
    <property type="match status" value="1"/>
</dbReference>
<dbReference type="InterPro" id="IPR036775">
    <property type="entry name" value="DNA_pol_Y-fam_lit_finger_sf"/>
</dbReference>
<keyword evidence="2" id="KW-0515">Mutator protein</keyword>
<dbReference type="GO" id="GO:0000287">
    <property type="term" value="F:magnesium ion binding"/>
    <property type="evidence" value="ECO:0007669"/>
    <property type="project" value="UniProtKB-UniRule"/>
</dbReference>
<feature type="binding site" evidence="2">
    <location>
        <position position="11"/>
    </location>
    <ligand>
        <name>Mg(2+)</name>
        <dbReference type="ChEBI" id="CHEBI:18420"/>
    </ligand>
</feature>
<dbReference type="GO" id="GO:0003887">
    <property type="term" value="F:DNA-directed DNA polymerase activity"/>
    <property type="evidence" value="ECO:0007669"/>
    <property type="project" value="UniProtKB-UniRule"/>
</dbReference>
<keyword evidence="5" id="KW-1185">Reference proteome</keyword>
<evidence type="ECO:0000259" key="3">
    <source>
        <dbReference type="PROSITE" id="PS50173"/>
    </source>
</evidence>
<dbReference type="KEGG" id="bteq:G4P54_12415"/>
<comment type="cofactor">
    <cofactor evidence="2">
        <name>Mg(2+)</name>
        <dbReference type="ChEBI" id="CHEBI:18420"/>
    </cofactor>
    <text evidence="2">Binds 2 magnesium ions per subunit.</text>
</comment>
<organism evidence="4 5">
    <name type="scientific">Bacillus tequilensis</name>
    <dbReference type="NCBI Taxonomy" id="227866"/>
    <lineage>
        <taxon>Bacteria</taxon>
        <taxon>Bacillati</taxon>
        <taxon>Bacillota</taxon>
        <taxon>Bacilli</taxon>
        <taxon>Bacillales</taxon>
        <taxon>Bacillaceae</taxon>
        <taxon>Bacillus</taxon>
    </lineage>
</organism>
<evidence type="ECO:0000256" key="2">
    <source>
        <dbReference type="HAMAP-Rule" id="MF_01113"/>
    </source>
</evidence>
<dbReference type="EMBL" id="CP048852">
    <property type="protein sequence ID" value="QIW80544.1"/>
    <property type="molecule type" value="Genomic_DNA"/>
</dbReference>
<dbReference type="InterPro" id="IPR001126">
    <property type="entry name" value="UmuC"/>
</dbReference>
<dbReference type="GO" id="GO:0005829">
    <property type="term" value="C:cytosol"/>
    <property type="evidence" value="ECO:0007669"/>
    <property type="project" value="TreeGrafter"/>
</dbReference>
<accession>A0A6H0WK79</accession>
<dbReference type="Gene3D" id="3.30.1490.100">
    <property type="entry name" value="DNA polymerase, Y-family, little finger domain"/>
    <property type="match status" value="1"/>
</dbReference>
<dbReference type="Gene3D" id="3.40.1170.60">
    <property type="match status" value="1"/>
</dbReference>
<sequence>MMKEKVIFLVDMQSFYASVEKAENPHLKNRPVIVSGDPKKRGGVVLAACPLAKQKGVTNASRLWEAQEKCPEAVVLRPRMQRYIDVSLQITAILEEYTDLVEPYSIDEQFMDITGSQKLFGTPEEIAKSIQGRIMREIGIYARVGIGPNKALAKIACDNFAKKNKNGIFTLTKENIKTDMWPLPVGSMFGVGSRMKHHLTRMGISTIGGLADFPLDLLKKKWGINGHVLWMTANGIDYSPVSTSSLDGQKAIGHGMTLPRDYEHFDKEIKVVLLELSEEVCRRSRNAGVMGQTVSVSCRGADFDWPTGFNRQVKLAEPTNSTQDVYEAVYGLFLRFWDGKPVRRLGVNLSQLSSDDVWQLNLFQDYAKKMSLGYVMDGIKNRFGDTAIVRAASLTAAGQAFERAAKIGGHYK</sequence>
<dbReference type="Proteomes" id="UP000501914">
    <property type="component" value="Chromosome"/>
</dbReference>
<dbReference type="InterPro" id="IPR050116">
    <property type="entry name" value="DNA_polymerase-Y"/>
</dbReference>
<dbReference type="EC" id="2.7.7.7" evidence="2"/>
<evidence type="ECO:0000313" key="4">
    <source>
        <dbReference type="EMBL" id="QIW80544.1"/>
    </source>
</evidence>
<keyword evidence="2" id="KW-0479">Metal-binding</keyword>
<dbReference type="PROSITE" id="PS50173">
    <property type="entry name" value="UMUC"/>
    <property type="match status" value="1"/>
</dbReference>
<dbReference type="RefSeq" id="WP_167872816.1">
    <property type="nucleotide sequence ID" value="NZ_CP048852.1"/>
</dbReference>
<dbReference type="InterPro" id="IPR043128">
    <property type="entry name" value="Rev_trsase/Diguanyl_cyclase"/>
</dbReference>
<feature type="binding site" evidence="2">
    <location>
        <position position="107"/>
    </location>
    <ligand>
        <name>Mg(2+)</name>
        <dbReference type="ChEBI" id="CHEBI:18420"/>
    </ligand>
</feature>
<feature type="active site" evidence="2">
    <location>
        <position position="108"/>
    </location>
</feature>
<keyword evidence="2" id="KW-0235">DNA replication</keyword>
<dbReference type="InterPro" id="IPR022880">
    <property type="entry name" value="DNApol_IV"/>
</dbReference>
<comment type="similarity">
    <text evidence="1 2">Belongs to the DNA polymerase type-Y family.</text>
</comment>
<feature type="domain" description="UmuC" evidence="3">
    <location>
        <begin position="7"/>
        <end position="192"/>
    </location>
</feature>
<dbReference type="GO" id="GO:0006261">
    <property type="term" value="P:DNA-templated DNA replication"/>
    <property type="evidence" value="ECO:0007669"/>
    <property type="project" value="UniProtKB-UniRule"/>
</dbReference>
<dbReference type="SUPFAM" id="SSF100879">
    <property type="entry name" value="Lesion bypass DNA polymerase (Y-family), little finger domain"/>
    <property type="match status" value="1"/>
</dbReference>
<keyword evidence="2" id="KW-0460">Magnesium</keyword>
<evidence type="ECO:0000313" key="5">
    <source>
        <dbReference type="Proteomes" id="UP000501914"/>
    </source>
</evidence>
<dbReference type="InterPro" id="IPR043502">
    <property type="entry name" value="DNA/RNA_pol_sf"/>
</dbReference>
<evidence type="ECO:0000256" key="1">
    <source>
        <dbReference type="ARBA" id="ARBA00010945"/>
    </source>
</evidence>
<dbReference type="CDD" id="cd01700">
    <property type="entry name" value="PolY_Pol_V_umuC"/>
    <property type="match status" value="1"/>
</dbReference>
<dbReference type="Gene3D" id="3.30.70.270">
    <property type="match status" value="1"/>
</dbReference>
<dbReference type="PANTHER" id="PTHR11076:SF35">
    <property type="entry name" value="DNA REPAIR PROTEIN HOMOLOG YOBH"/>
    <property type="match status" value="1"/>
</dbReference>
<keyword evidence="2" id="KW-0808">Transferase</keyword>
<comment type="catalytic activity">
    <reaction evidence="2">
        <text>DNA(n) + a 2'-deoxyribonucleoside 5'-triphosphate = DNA(n+1) + diphosphate</text>
        <dbReference type="Rhea" id="RHEA:22508"/>
        <dbReference type="Rhea" id="RHEA-COMP:17339"/>
        <dbReference type="Rhea" id="RHEA-COMP:17340"/>
        <dbReference type="ChEBI" id="CHEBI:33019"/>
        <dbReference type="ChEBI" id="CHEBI:61560"/>
        <dbReference type="ChEBI" id="CHEBI:173112"/>
        <dbReference type="EC" id="2.7.7.7"/>
    </reaction>
</comment>
<proteinExistence type="inferred from homology"/>
<gene>
    <name evidence="2" type="primary">dinB</name>
    <name evidence="4" type="ORF">G4P54_12415</name>
</gene>
<dbReference type="NCBIfam" id="NF002848">
    <property type="entry name" value="PRK03103.1"/>
    <property type="match status" value="1"/>
</dbReference>
<dbReference type="GO" id="GO:0009432">
    <property type="term" value="P:SOS response"/>
    <property type="evidence" value="ECO:0007669"/>
    <property type="project" value="TreeGrafter"/>
</dbReference>
<dbReference type="Pfam" id="PF11799">
    <property type="entry name" value="IMS_C"/>
    <property type="match status" value="1"/>
</dbReference>
<keyword evidence="2" id="KW-0234">DNA repair</keyword>
<feature type="site" description="Substrate discrimination" evidence="2">
    <location>
        <position position="16"/>
    </location>
</feature>
<comment type="subunit">
    <text evidence="2">Monomer.</text>
</comment>
<dbReference type="GO" id="GO:0006281">
    <property type="term" value="P:DNA repair"/>
    <property type="evidence" value="ECO:0007669"/>
    <property type="project" value="UniProtKB-UniRule"/>
</dbReference>
<dbReference type="GO" id="GO:0003684">
    <property type="term" value="F:damaged DNA binding"/>
    <property type="evidence" value="ECO:0007669"/>
    <property type="project" value="InterPro"/>
</dbReference>
<dbReference type="InterPro" id="IPR017961">
    <property type="entry name" value="DNA_pol_Y-fam_little_finger"/>
</dbReference>
<dbReference type="Gene3D" id="1.10.150.20">
    <property type="entry name" value="5' to 3' exonuclease, C-terminal subdomain"/>
    <property type="match status" value="1"/>
</dbReference>
<keyword evidence="2" id="KW-0963">Cytoplasm</keyword>
<keyword evidence="2" id="KW-0548">Nucleotidyltransferase</keyword>
<dbReference type="Pfam" id="PF00817">
    <property type="entry name" value="IMS"/>
    <property type="match status" value="1"/>
</dbReference>
<name>A0A6H0WK79_9BACI</name>
<keyword evidence="2" id="KW-0238">DNA-binding</keyword>
<protein>
    <recommendedName>
        <fullName evidence="2">DNA polymerase IV</fullName>
        <shortName evidence="2">Pol IV</shortName>
        <ecNumber evidence="2">2.7.7.7</ecNumber>
    </recommendedName>
</protein>
<keyword evidence="2" id="KW-0239">DNA-directed DNA polymerase</keyword>
<keyword evidence="2" id="KW-0227">DNA damage</keyword>
<dbReference type="HAMAP" id="MF_01113">
    <property type="entry name" value="DNApol_IV"/>
    <property type="match status" value="1"/>
</dbReference>
<dbReference type="GO" id="GO:0042276">
    <property type="term" value="P:error-prone translesion synthesis"/>
    <property type="evidence" value="ECO:0007669"/>
    <property type="project" value="TreeGrafter"/>
</dbReference>
<reference evidence="4 5" key="1">
    <citation type="submission" date="2020-02" db="EMBL/GenBank/DDBJ databases">
        <title>Genome sequencing, annotation and comparative genomic analysis of Bacillus tequilensis EA-CB0015, an effective biological control agent against Pseudocercospora fijiensis in banana plants.</title>
        <authorList>
            <person name="Cuellar-Gaviria T.Z."/>
            <person name="Ju K.-S."/>
            <person name="Villegas-Escobar V."/>
        </authorList>
    </citation>
    <scope>NUCLEOTIDE SEQUENCE [LARGE SCALE GENOMIC DNA]</scope>
    <source>
        <strain evidence="4 5">EA-CB0015</strain>
    </source>
</reference>
<comment type="function">
    <text evidence="2">Poorly processive, error-prone DNA polymerase involved in untargeted mutagenesis. Copies undamaged DNA at stalled replication forks, which arise in vivo from mismatched or misaligned primer ends. These misaligned primers can be extended by PolIV. Exhibits no 3'-5' exonuclease (proofreading) activity. May be involved in translesional synthesis, in conjunction with the beta clamp from PolIII.</text>
</comment>